<accession>A0A7S0V6Q0</accession>
<evidence type="ECO:0000256" key="2">
    <source>
        <dbReference type="SAM" id="MobiDB-lite"/>
    </source>
</evidence>
<reference evidence="3" key="1">
    <citation type="submission" date="2021-01" db="EMBL/GenBank/DDBJ databases">
        <authorList>
            <person name="Corre E."/>
            <person name="Pelletier E."/>
            <person name="Niang G."/>
            <person name="Scheremetjew M."/>
            <person name="Finn R."/>
            <person name="Kale V."/>
            <person name="Holt S."/>
            <person name="Cochrane G."/>
            <person name="Meng A."/>
            <person name="Brown T."/>
            <person name="Cohen L."/>
        </authorList>
    </citation>
    <scope>NUCLEOTIDE SEQUENCE</scope>
    <source>
        <strain evidence="3">CCMP443</strain>
    </source>
</reference>
<feature type="compositionally biased region" description="Polar residues" evidence="2">
    <location>
        <begin position="216"/>
        <end position="231"/>
    </location>
</feature>
<feature type="coiled-coil region" evidence="1">
    <location>
        <begin position="98"/>
        <end position="132"/>
    </location>
</feature>
<feature type="compositionally biased region" description="Basic and acidic residues" evidence="2">
    <location>
        <begin position="334"/>
        <end position="372"/>
    </location>
</feature>
<proteinExistence type="predicted"/>
<dbReference type="AlphaFoldDB" id="A0A7S0V6Q0"/>
<feature type="region of interest" description="Disordered" evidence="2">
    <location>
        <begin position="199"/>
        <end position="272"/>
    </location>
</feature>
<feature type="compositionally biased region" description="Basic and acidic residues" evidence="2">
    <location>
        <begin position="505"/>
        <end position="535"/>
    </location>
</feature>
<feature type="region of interest" description="Disordered" evidence="2">
    <location>
        <begin position="1109"/>
        <end position="1160"/>
    </location>
</feature>
<organism evidence="3">
    <name type="scientific">Hemiselmis tepida</name>
    <dbReference type="NCBI Taxonomy" id="464990"/>
    <lineage>
        <taxon>Eukaryota</taxon>
        <taxon>Cryptophyceae</taxon>
        <taxon>Cryptomonadales</taxon>
        <taxon>Hemiselmidaceae</taxon>
        <taxon>Hemiselmis</taxon>
    </lineage>
</organism>
<dbReference type="EMBL" id="HBFN01001964">
    <property type="protein sequence ID" value="CAD8778589.1"/>
    <property type="molecule type" value="Transcribed_RNA"/>
</dbReference>
<feature type="coiled-coil region" evidence="1">
    <location>
        <begin position="1047"/>
        <end position="1074"/>
    </location>
</feature>
<keyword evidence="1" id="KW-0175">Coiled coil</keyword>
<feature type="region of interest" description="Disordered" evidence="2">
    <location>
        <begin position="493"/>
        <end position="567"/>
    </location>
</feature>
<protein>
    <submittedName>
        <fullName evidence="3">Uncharacterized protein</fullName>
    </submittedName>
</protein>
<evidence type="ECO:0000256" key="1">
    <source>
        <dbReference type="SAM" id="Coils"/>
    </source>
</evidence>
<feature type="compositionally biased region" description="Acidic residues" evidence="2">
    <location>
        <begin position="495"/>
        <end position="504"/>
    </location>
</feature>
<feature type="compositionally biased region" description="Gly residues" evidence="2">
    <location>
        <begin position="1135"/>
        <end position="1150"/>
    </location>
</feature>
<evidence type="ECO:0000313" key="3">
    <source>
        <dbReference type="EMBL" id="CAD8778589.1"/>
    </source>
</evidence>
<feature type="region of interest" description="Disordered" evidence="2">
    <location>
        <begin position="327"/>
        <end position="372"/>
    </location>
</feature>
<feature type="region of interest" description="Disordered" evidence="2">
    <location>
        <begin position="412"/>
        <end position="442"/>
    </location>
</feature>
<name>A0A7S0V6Q0_9CRYP</name>
<feature type="compositionally biased region" description="Basic and acidic residues" evidence="2">
    <location>
        <begin position="203"/>
        <end position="215"/>
    </location>
</feature>
<feature type="compositionally biased region" description="Basic and acidic residues" evidence="2">
    <location>
        <begin position="254"/>
        <end position="272"/>
    </location>
</feature>
<feature type="compositionally biased region" description="Basic and acidic residues" evidence="2">
    <location>
        <begin position="235"/>
        <end position="247"/>
    </location>
</feature>
<gene>
    <name evidence="3" type="ORF">HTEP1355_LOCUS1234</name>
</gene>
<sequence length="1220" mass="138112">MAKLDTIMAMDVDDETRAALLKQHEIDMARMKAEAAMAKGKADDELQARLEEKRRRKREFLEEKHKKEQEVVKSTSVGSKLEVIANLDMIREESAVAIRQEEEMARVSSDLLAEAQAEIRMLRDELKEKAENMIRGEQMRFEDDCAKVDVSHDEREMLMKHHEEQVKKIAAQMEAEEAKQVAGLEAKLAAKKAKKQKKLVQAHSKEMEEVKKDIDSQGNGSDANEAPTGSFNAENAKKKLEKEMKEQEEAELASMREKMQREKEALLEEERKRLEQQLGSDVAADMSEDDRARLIAANEANMARLGQYMDKEKQRQEEELHAMLEAKKKKKEAKLKAAADRKVTEEEVYKKQEEELARMEAEQERERQEEMEKITAELAAEKEREAAKVGADLAKMFKKKKQEQAVAIKAKIEAASEESEKERLMKEADEQMKQMEHTEQLEKAKQEKALEERLAQKRAKKAKALQKRQEEQLEQKLIEHVEEAEQAVAAVTQGVDDEEDDGDDEKARQEAAEAAKVAADEFAQKLADERKKFDEEMQNAMQEQEKLKEELKRKQEEERKKLEEEMQRDAAAFEEQMKREQQAKMEELAAKKKEMEAEMNKASENLSADERAKMIQSHEDNLKQLEAEMMAKKANMDDDLAAKLKARKAKKKKQQLKQQEEEMTRMLEVQKTKEEELNKEMKGKELDALKQMFQDGEEKRAEQLLKVKHDKQLDALKARHATMYARAMASLEDQSKIAEKEAEVKKEHEQEVADMKANQDKEFAELRGEVMTEDTMLGLKQRIEEEKKARIEGLQKSREQFEREERAKMEEELKQMEAKMNEQTQRERAELARKRESLSERGEKRRQEMHAEFHEGANENQAPQTRDGIQRKFKEEAETLEASMTLEREKQDAILKQKLEARKASRLKQMKSVAEETFKQNMVKLRSGQIAMKDVDLGSLTGEERAHARLALVTTQWKALQQTGSSAVAKAANKWMVKSLGRGLKENGAEGVADALVRLASASDPIKDKLTPRRRTYIRTMPNTPGSKSPGMEPAAAPVDTQLKMLVEKQQSDLDTKAKENNELRERLRQLEAGAGGTARQLDMSGGGGFVGAEQGAVVGNHQGLSAGGEAGPGGGVAAQAVGSNGKRCSEAGTGHAGTGQAGTGAGQSGTGTQAGTQEEKVDWQPCKIYLRLPHTAAKPAISFFRERLPGCTSVRHPRRVAPLWCALTLGSVSGVQIQQ</sequence>
<feature type="compositionally biased region" description="Basic and acidic residues" evidence="2">
    <location>
        <begin position="543"/>
        <end position="567"/>
    </location>
</feature>
<feature type="region of interest" description="Disordered" evidence="2">
    <location>
        <begin position="818"/>
        <end position="867"/>
    </location>
</feature>
<feature type="compositionally biased region" description="Basic and acidic residues" evidence="2">
    <location>
        <begin position="818"/>
        <end position="857"/>
    </location>
</feature>
<feature type="coiled-coil region" evidence="1">
    <location>
        <begin position="21"/>
        <end position="70"/>
    </location>
</feature>
<feature type="region of interest" description="Disordered" evidence="2">
    <location>
        <begin position="739"/>
        <end position="759"/>
    </location>
</feature>